<evidence type="ECO:0000256" key="14">
    <source>
        <dbReference type="ARBA" id="ARBA00023098"/>
    </source>
</evidence>
<name>V6DI82_9BACT</name>
<keyword evidence="13 19" id="KW-1133">Transmembrane helix</keyword>
<dbReference type="PANTHER" id="PTHR46382">
    <property type="entry name" value="PHOSPHATIDATE CYTIDYLYLTRANSFERASE"/>
    <property type="match status" value="1"/>
</dbReference>
<evidence type="ECO:0000256" key="13">
    <source>
        <dbReference type="ARBA" id="ARBA00022989"/>
    </source>
</evidence>
<reference evidence="20 21" key="1">
    <citation type="journal article" date="2015" name="Biol. Direct">
        <title>Babela massiliensis, a representative of a widespread bacterial phylum with unusual adaptations to parasitism in amoebae.</title>
        <authorList>
            <person name="Pagnier I."/>
            <person name="Yutin N."/>
            <person name="Croce O."/>
            <person name="Makarova K.S."/>
            <person name="Wolf Y.I."/>
            <person name="Benamar S."/>
            <person name="Raoult D."/>
            <person name="Koonin E.V."/>
            <person name="La Scola B."/>
        </authorList>
    </citation>
    <scope>NUCLEOTIDE SEQUENCE [LARGE SCALE GENOMIC DNA]</scope>
    <source>
        <strain evidence="21">BABL1</strain>
    </source>
</reference>
<dbReference type="KEGG" id="dpb:BABL1_gene_377"/>
<dbReference type="GO" id="GO:0004605">
    <property type="term" value="F:phosphatidate cytidylyltransferase activity"/>
    <property type="evidence" value="ECO:0007669"/>
    <property type="project" value="UniProtKB-EC"/>
</dbReference>
<comment type="subcellular location">
    <subcellularLocation>
        <location evidence="2">Cell membrane</location>
        <topology evidence="2">Multi-pass membrane protein</topology>
    </subcellularLocation>
</comment>
<dbReference type="Pfam" id="PF01148">
    <property type="entry name" value="CTP_transf_1"/>
    <property type="match status" value="1"/>
</dbReference>
<evidence type="ECO:0000256" key="3">
    <source>
        <dbReference type="ARBA" id="ARBA00005119"/>
    </source>
</evidence>
<evidence type="ECO:0000256" key="2">
    <source>
        <dbReference type="ARBA" id="ARBA00004651"/>
    </source>
</evidence>
<evidence type="ECO:0000256" key="9">
    <source>
        <dbReference type="ARBA" id="ARBA00022516"/>
    </source>
</evidence>
<keyword evidence="16" id="KW-0594">Phospholipid biosynthesis</keyword>
<feature type="transmembrane region" description="Helical" evidence="19">
    <location>
        <begin position="156"/>
        <end position="175"/>
    </location>
</feature>
<dbReference type="GO" id="GO:0016024">
    <property type="term" value="P:CDP-diacylglycerol biosynthetic process"/>
    <property type="evidence" value="ECO:0007669"/>
    <property type="project" value="UniProtKB-UniPathway"/>
</dbReference>
<dbReference type="InterPro" id="IPR000374">
    <property type="entry name" value="PC_trans"/>
</dbReference>
<evidence type="ECO:0000256" key="5">
    <source>
        <dbReference type="ARBA" id="ARBA00010185"/>
    </source>
</evidence>
<feature type="transmembrane region" description="Helical" evidence="19">
    <location>
        <begin position="12"/>
        <end position="32"/>
    </location>
</feature>
<evidence type="ECO:0000256" key="8">
    <source>
        <dbReference type="ARBA" id="ARBA00022475"/>
    </source>
</evidence>
<keyword evidence="12 18" id="KW-0548">Nucleotidyltransferase</keyword>
<evidence type="ECO:0000256" key="4">
    <source>
        <dbReference type="ARBA" id="ARBA00005189"/>
    </source>
</evidence>
<feature type="transmembrane region" description="Helical" evidence="19">
    <location>
        <begin position="63"/>
        <end position="84"/>
    </location>
</feature>
<dbReference type="UniPathway" id="UPA00557">
    <property type="reaction ID" value="UER00614"/>
</dbReference>
<dbReference type="PANTHER" id="PTHR46382:SF1">
    <property type="entry name" value="PHOSPHATIDATE CYTIDYLYLTRANSFERASE"/>
    <property type="match status" value="1"/>
</dbReference>
<dbReference type="EC" id="2.7.7.41" evidence="6 18"/>
<comment type="similarity">
    <text evidence="5 18">Belongs to the CDS family.</text>
</comment>
<dbReference type="PROSITE" id="PS01315">
    <property type="entry name" value="CDS"/>
    <property type="match status" value="1"/>
</dbReference>
<feature type="transmembrane region" description="Helical" evidence="19">
    <location>
        <begin position="130"/>
        <end position="150"/>
    </location>
</feature>
<keyword evidence="15 19" id="KW-0472">Membrane</keyword>
<evidence type="ECO:0000256" key="19">
    <source>
        <dbReference type="SAM" id="Phobius"/>
    </source>
</evidence>
<keyword evidence="17" id="KW-1208">Phospholipid metabolism</keyword>
<gene>
    <name evidence="20" type="primary">cdsA</name>
    <name evidence="20" type="ORF">BABL1_gene_377</name>
</gene>
<dbReference type="EMBL" id="HG793133">
    <property type="protein sequence ID" value="CDK30638.1"/>
    <property type="molecule type" value="Genomic_DNA"/>
</dbReference>
<protein>
    <recommendedName>
        <fullName evidence="7 18">Phosphatidate cytidylyltransferase</fullName>
        <ecNumber evidence="6 18">2.7.7.41</ecNumber>
    </recommendedName>
</protein>
<evidence type="ECO:0000256" key="6">
    <source>
        <dbReference type="ARBA" id="ARBA00012487"/>
    </source>
</evidence>
<evidence type="ECO:0000256" key="12">
    <source>
        <dbReference type="ARBA" id="ARBA00022695"/>
    </source>
</evidence>
<comment type="pathway">
    <text evidence="3 18">Phospholipid metabolism; CDP-diacylglycerol biosynthesis; CDP-diacylglycerol from sn-glycerol 3-phosphate: step 3/3.</text>
</comment>
<sequence length="220" mass="25718">MLLQNLINYEFLKRILTGISLSIVIFCTLLFYPKVFSLIIFLVLFLILKIEWPLLCPKYIRNSIYYCLFTLLYIILPFLLIIYLEFYNHLLNFYLFISVFSHDTFSYIFGKLFGKSKLLPKVSPNKTIEGAIGGFVGVSLIAYLFFQFNIFKANFIFLFIISLLITVTALFGDLFESYLKRLSDIKDSGSILPGHGGLLDRFDSILFNVYLIYFFKDYLM</sequence>
<accession>V6DI82</accession>
<dbReference type="RefSeq" id="WP_023792089.1">
    <property type="nucleotide sequence ID" value="NC_023003.1"/>
</dbReference>
<dbReference type="PATRIC" id="fig|673862.3.peg.523"/>
<evidence type="ECO:0000256" key="15">
    <source>
        <dbReference type="ARBA" id="ARBA00023136"/>
    </source>
</evidence>
<comment type="catalytic activity">
    <reaction evidence="1 18">
        <text>a 1,2-diacyl-sn-glycero-3-phosphate + CTP + H(+) = a CDP-1,2-diacyl-sn-glycerol + diphosphate</text>
        <dbReference type="Rhea" id="RHEA:16229"/>
        <dbReference type="ChEBI" id="CHEBI:15378"/>
        <dbReference type="ChEBI" id="CHEBI:33019"/>
        <dbReference type="ChEBI" id="CHEBI:37563"/>
        <dbReference type="ChEBI" id="CHEBI:58332"/>
        <dbReference type="ChEBI" id="CHEBI:58608"/>
        <dbReference type="EC" id="2.7.7.41"/>
    </reaction>
</comment>
<dbReference type="Proteomes" id="UP000018769">
    <property type="component" value="Chromosome I"/>
</dbReference>
<dbReference type="OrthoDB" id="9799199at2"/>
<keyword evidence="8" id="KW-1003">Cell membrane</keyword>
<evidence type="ECO:0000313" key="20">
    <source>
        <dbReference type="EMBL" id="CDK30638.1"/>
    </source>
</evidence>
<evidence type="ECO:0000256" key="16">
    <source>
        <dbReference type="ARBA" id="ARBA00023209"/>
    </source>
</evidence>
<dbReference type="eggNOG" id="COG4589">
    <property type="taxonomic scope" value="Bacteria"/>
</dbReference>
<keyword evidence="14" id="KW-0443">Lipid metabolism</keyword>
<evidence type="ECO:0000256" key="10">
    <source>
        <dbReference type="ARBA" id="ARBA00022679"/>
    </source>
</evidence>
<dbReference type="AlphaFoldDB" id="V6DI82"/>
<keyword evidence="11 18" id="KW-0812">Transmembrane</keyword>
<keyword evidence="10 18" id="KW-0808">Transferase</keyword>
<evidence type="ECO:0000256" key="1">
    <source>
        <dbReference type="ARBA" id="ARBA00001698"/>
    </source>
</evidence>
<dbReference type="HOGENOM" id="CLU_037294_1_1_7"/>
<keyword evidence="21" id="KW-1185">Reference proteome</keyword>
<dbReference type="STRING" id="673862.BABL1_gene_377"/>
<proteinExistence type="inferred from homology"/>
<comment type="pathway">
    <text evidence="4">Lipid metabolism.</text>
</comment>
<evidence type="ECO:0000256" key="18">
    <source>
        <dbReference type="RuleBase" id="RU003938"/>
    </source>
</evidence>
<organism evidence="20 21">
    <name type="scientific">Candidatus Babela massiliensis</name>
    <dbReference type="NCBI Taxonomy" id="673862"/>
    <lineage>
        <taxon>Bacteria</taxon>
        <taxon>Candidatus Babelota</taxon>
        <taxon>Candidatus Babeliae</taxon>
        <taxon>Candidatus Babeliales</taxon>
        <taxon>Candidatus Babeliaceae</taxon>
        <taxon>Candidatus Babela</taxon>
    </lineage>
</organism>
<dbReference type="GO" id="GO:0005886">
    <property type="term" value="C:plasma membrane"/>
    <property type="evidence" value="ECO:0007669"/>
    <property type="project" value="UniProtKB-SubCell"/>
</dbReference>
<evidence type="ECO:0000256" key="17">
    <source>
        <dbReference type="ARBA" id="ARBA00023264"/>
    </source>
</evidence>
<evidence type="ECO:0000256" key="11">
    <source>
        <dbReference type="ARBA" id="ARBA00022692"/>
    </source>
</evidence>
<evidence type="ECO:0000313" key="21">
    <source>
        <dbReference type="Proteomes" id="UP000018769"/>
    </source>
</evidence>
<evidence type="ECO:0000256" key="7">
    <source>
        <dbReference type="ARBA" id="ARBA00019373"/>
    </source>
</evidence>
<keyword evidence="9" id="KW-0444">Lipid biosynthesis</keyword>